<accession>A0A4W2CS63</accession>
<dbReference type="InterPro" id="IPR007515">
    <property type="entry name" value="Mss4"/>
</dbReference>
<dbReference type="GO" id="GO:0005829">
    <property type="term" value="C:cytosol"/>
    <property type="evidence" value="ECO:0007669"/>
    <property type="project" value="TreeGrafter"/>
</dbReference>
<dbReference type="STRING" id="30522.A0A4W2CS63"/>
<sequence length="120" mass="13444">TFALNIMKELTSPRTDGRADLSCLKKPRRPVLVFVFLIFSSLQLFLPSTGKKSAPANGNSPDGDLPRLVDDMFIFQNMEFTKVVGNRFLVCVDCEIGPIGCHCLDDKNSFYVSLEWVSHD</sequence>
<proteinExistence type="predicted"/>
<keyword evidence="3" id="KW-0653">Protein transport</keyword>
<dbReference type="GO" id="GO:0005085">
    <property type="term" value="F:guanyl-nucleotide exchange factor activity"/>
    <property type="evidence" value="ECO:0007669"/>
    <property type="project" value="UniProtKB-KW"/>
</dbReference>
<reference evidence="4 5" key="1">
    <citation type="submission" date="2018-11" db="EMBL/GenBank/DDBJ databases">
        <title>Haplotype-resolved cattle genomes.</title>
        <authorList>
            <person name="Low W.Y."/>
            <person name="Tearle R."/>
            <person name="Bickhart D.M."/>
            <person name="Rosen B.D."/>
            <person name="Koren S."/>
            <person name="Rhie A."/>
            <person name="Hiendleder S."/>
            <person name="Phillippy A.M."/>
            <person name="Smith T.P.L."/>
            <person name="Williams J.L."/>
        </authorList>
    </citation>
    <scope>NUCLEOTIDE SEQUENCE [LARGE SCALE GENOMIC DNA]</scope>
</reference>
<dbReference type="Ensembl" id="ENSBIXT00000027832.1">
    <property type="protein sequence ID" value="ENSBIXP00000016077.1"/>
    <property type="gene ID" value="ENSBIXG00000020363.1"/>
</dbReference>
<dbReference type="GO" id="GO:0015031">
    <property type="term" value="P:protein transport"/>
    <property type="evidence" value="ECO:0007669"/>
    <property type="project" value="UniProtKB-KW"/>
</dbReference>
<reference evidence="4" key="3">
    <citation type="submission" date="2025-09" db="UniProtKB">
        <authorList>
            <consortium name="Ensembl"/>
        </authorList>
    </citation>
    <scope>IDENTIFICATION</scope>
</reference>
<evidence type="ECO:0000256" key="1">
    <source>
        <dbReference type="ARBA" id="ARBA00022448"/>
    </source>
</evidence>
<protein>
    <submittedName>
        <fullName evidence="4">Uncharacterized protein</fullName>
    </submittedName>
</protein>
<evidence type="ECO:0000256" key="3">
    <source>
        <dbReference type="ARBA" id="ARBA00022927"/>
    </source>
</evidence>
<dbReference type="Proteomes" id="UP000314981">
    <property type="component" value="Chromosome 16"/>
</dbReference>
<dbReference type="PANTHER" id="PTHR13276:SF0">
    <property type="entry name" value="GUANINE NUCLEOTIDE EXCHANGE FACTOR MSS4"/>
    <property type="match status" value="1"/>
</dbReference>
<evidence type="ECO:0000313" key="5">
    <source>
        <dbReference type="Proteomes" id="UP000314981"/>
    </source>
</evidence>
<dbReference type="SUPFAM" id="SSF51316">
    <property type="entry name" value="Mss4-like"/>
    <property type="match status" value="1"/>
</dbReference>
<dbReference type="GO" id="GO:0007264">
    <property type="term" value="P:small GTPase-mediated signal transduction"/>
    <property type="evidence" value="ECO:0007669"/>
    <property type="project" value="InterPro"/>
</dbReference>
<keyword evidence="1" id="KW-0813">Transport</keyword>
<reference evidence="4" key="2">
    <citation type="submission" date="2025-08" db="UniProtKB">
        <authorList>
            <consortium name="Ensembl"/>
        </authorList>
    </citation>
    <scope>IDENTIFICATION</scope>
</reference>
<dbReference type="GO" id="GO:0016020">
    <property type="term" value="C:membrane"/>
    <property type="evidence" value="ECO:0007669"/>
    <property type="project" value="TreeGrafter"/>
</dbReference>
<dbReference type="GO" id="GO:0006892">
    <property type="term" value="P:post-Golgi vesicle-mediated transport"/>
    <property type="evidence" value="ECO:0007669"/>
    <property type="project" value="TreeGrafter"/>
</dbReference>
<keyword evidence="5" id="KW-1185">Reference proteome</keyword>
<organism evidence="4 5">
    <name type="scientific">Bos indicus x Bos taurus</name>
    <name type="common">Hybrid cattle</name>
    <dbReference type="NCBI Taxonomy" id="30522"/>
    <lineage>
        <taxon>Eukaryota</taxon>
        <taxon>Metazoa</taxon>
        <taxon>Chordata</taxon>
        <taxon>Craniata</taxon>
        <taxon>Vertebrata</taxon>
        <taxon>Euteleostomi</taxon>
        <taxon>Mammalia</taxon>
        <taxon>Eutheria</taxon>
        <taxon>Laurasiatheria</taxon>
        <taxon>Artiodactyla</taxon>
        <taxon>Ruminantia</taxon>
        <taxon>Pecora</taxon>
        <taxon>Bovidae</taxon>
        <taxon>Bovinae</taxon>
        <taxon>Bos</taxon>
    </lineage>
</organism>
<dbReference type="InterPro" id="IPR011323">
    <property type="entry name" value="Mss4/transl-control_tumour"/>
</dbReference>
<dbReference type="Gene3D" id="2.170.150.10">
    <property type="entry name" value="Metal Binding Protein, Guanine Nucleotide Exchange Factor, Chain A"/>
    <property type="match status" value="1"/>
</dbReference>
<evidence type="ECO:0000256" key="2">
    <source>
        <dbReference type="ARBA" id="ARBA00022658"/>
    </source>
</evidence>
<evidence type="ECO:0000313" key="4">
    <source>
        <dbReference type="Ensembl" id="ENSBIXP00000016077.1"/>
    </source>
</evidence>
<dbReference type="PROSITE" id="PS51796">
    <property type="entry name" value="MSS4"/>
    <property type="match status" value="1"/>
</dbReference>
<dbReference type="GO" id="GO:0008270">
    <property type="term" value="F:zinc ion binding"/>
    <property type="evidence" value="ECO:0007669"/>
    <property type="project" value="TreeGrafter"/>
</dbReference>
<name>A0A4W2CS63_BOBOX</name>
<dbReference type="PANTHER" id="PTHR13276">
    <property type="entry name" value="GUANINE NUCLEOTIDE EXCHANGE FACTOR MSS4"/>
    <property type="match status" value="1"/>
</dbReference>
<dbReference type="AlphaFoldDB" id="A0A4W2CS63"/>
<dbReference type="Pfam" id="PF04421">
    <property type="entry name" value="Mss4"/>
    <property type="match status" value="1"/>
</dbReference>
<keyword evidence="2" id="KW-0344">Guanine-nucleotide releasing factor</keyword>
<dbReference type="InterPro" id="IPR011057">
    <property type="entry name" value="Mss4-like_sf"/>
</dbReference>